<dbReference type="OrthoDB" id="438440at2759"/>
<feature type="region of interest" description="Disordered" evidence="1">
    <location>
        <begin position="478"/>
        <end position="509"/>
    </location>
</feature>
<dbReference type="PANTHER" id="PTHR46023:SF6">
    <property type="entry name" value="LIPASE CLASS 3 FAMILY PROTEIN"/>
    <property type="match status" value="1"/>
</dbReference>
<protein>
    <recommendedName>
        <fullName evidence="2">Fungal lipase-type domain-containing protein</fullName>
    </recommendedName>
</protein>
<keyword evidence="4" id="KW-1185">Reference proteome</keyword>
<dbReference type="SUPFAM" id="SSF53474">
    <property type="entry name" value="alpha/beta-Hydrolases"/>
    <property type="match status" value="1"/>
</dbReference>
<feature type="region of interest" description="Disordered" evidence="1">
    <location>
        <begin position="531"/>
        <end position="550"/>
    </location>
</feature>
<dbReference type="InterPro" id="IPR002921">
    <property type="entry name" value="Fungal_lipase-type"/>
</dbReference>
<feature type="compositionally biased region" description="Basic and acidic residues" evidence="1">
    <location>
        <begin position="187"/>
        <end position="200"/>
    </location>
</feature>
<accession>A0A3E2HA27</accession>
<dbReference type="Pfam" id="PF01764">
    <property type="entry name" value="Lipase_3"/>
    <property type="match status" value="1"/>
</dbReference>
<sequence>MVIFGKSKRQEPHLGMYPNYSTIALHQQPQYGIITHQPNWQYQQQSSPAFHPQGFSGPHPAQGWQGSSAYPYQPVFIPQNYILPPPLPARPARSGCVMANMFNSVTNLLLDEPHASGGPLTLWQPHDTQYPNQGPQLCDLISSKFNAVITSIDGGKFSGDENELAVFQPPQQTSPGYYYQEQNDSNTRSKDIGKEKRRGISDAQPSTVTITTGNYFKKVNHYANSRLSENLPPLKLYIETFPLLSLAAKYSEDVYNKPIGNERETHVDADWRMGTKAMVVKSVPMDAMNTIIFAIRGTQTFMDWAVNLKSAPASPDGFLDDPGNLCHAGFLSVARKTIKMMAARIRYLLEENPSRSSYSLLITGHSAGGAVAALLYSHMLSTSPEAESELNILTGCFRRVHCITFGAPPVSLLPLGKGEERGERRKWLFLSFVNEGDPVCRAEKKYVKSLLNLYTSPVPNMSSVQSQKLLPYISGSAGSKSSISLTGDKNRPSPKQHKTPISTANTVPKPIWPVPPATLSNAGRIVLLRGVAPPDESHHSGKKKKYSESDRMNEGVIAQVIDDQILRTVIWGDPMSHIMKLYKRRIEILATNAVLGRS</sequence>
<evidence type="ECO:0000256" key="1">
    <source>
        <dbReference type="SAM" id="MobiDB-lite"/>
    </source>
</evidence>
<dbReference type="Gene3D" id="3.40.50.1820">
    <property type="entry name" value="alpha/beta hydrolase"/>
    <property type="match status" value="1"/>
</dbReference>
<dbReference type="STRING" id="5539.A0A3E2HA27"/>
<feature type="domain" description="Fungal lipase-type" evidence="2">
    <location>
        <begin position="293"/>
        <end position="442"/>
    </location>
</feature>
<dbReference type="PANTHER" id="PTHR46023">
    <property type="entry name" value="LIPASE CLASS 3 PROTEIN-LIKE"/>
    <property type="match status" value="1"/>
</dbReference>
<feature type="compositionally biased region" description="Polar residues" evidence="1">
    <location>
        <begin position="169"/>
        <end position="186"/>
    </location>
</feature>
<gene>
    <name evidence="3" type="ORF">B7463_g6361</name>
</gene>
<dbReference type="EMBL" id="NCSJ02000112">
    <property type="protein sequence ID" value="RFU29973.1"/>
    <property type="molecule type" value="Genomic_DNA"/>
</dbReference>
<dbReference type="CDD" id="cd00519">
    <property type="entry name" value="Lipase_3"/>
    <property type="match status" value="1"/>
</dbReference>
<comment type="caution">
    <text evidence="3">The sequence shown here is derived from an EMBL/GenBank/DDBJ whole genome shotgun (WGS) entry which is preliminary data.</text>
</comment>
<dbReference type="AlphaFoldDB" id="A0A3E2HA27"/>
<dbReference type="OMA" id="YHYANSR"/>
<name>A0A3E2HA27_SCYLI</name>
<feature type="non-terminal residue" evidence="3">
    <location>
        <position position="1"/>
    </location>
</feature>
<reference evidence="3 4" key="1">
    <citation type="submission" date="2018-05" db="EMBL/GenBank/DDBJ databases">
        <title>Draft genome sequence of Scytalidium lignicola DSM 105466, a ubiquitous saprotrophic fungus.</title>
        <authorList>
            <person name="Buettner E."/>
            <person name="Gebauer A.M."/>
            <person name="Hofrichter M."/>
            <person name="Liers C."/>
            <person name="Kellner H."/>
        </authorList>
    </citation>
    <scope>NUCLEOTIDE SEQUENCE [LARGE SCALE GENOMIC DNA]</scope>
    <source>
        <strain evidence="3 4">DSM 105466</strain>
    </source>
</reference>
<organism evidence="3 4">
    <name type="scientific">Scytalidium lignicola</name>
    <name type="common">Hyphomycete</name>
    <dbReference type="NCBI Taxonomy" id="5539"/>
    <lineage>
        <taxon>Eukaryota</taxon>
        <taxon>Fungi</taxon>
        <taxon>Dikarya</taxon>
        <taxon>Ascomycota</taxon>
        <taxon>Pezizomycotina</taxon>
        <taxon>Leotiomycetes</taxon>
        <taxon>Leotiomycetes incertae sedis</taxon>
        <taxon>Scytalidium</taxon>
    </lineage>
</organism>
<dbReference type="Proteomes" id="UP000258309">
    <property type="component" value="Unassembled WGS sequence"/>
</dbReference>
<dbReference type="GO" id="GO:0006629">
    <property type="term" value="P:lipid metabolic process"/>
    <property type="evidence" value="ECO:0007669"/>
    <property type="project" value="InterPro"/>
</dbReference>
<feature type="region of interest" description="Disordered" evidence="1">
    <location>
        <begin position="168"/>
        <end position="201"/>
    </location>
</feature>
<evidence type="ECO:0000313" key="3">
    <source>
        <dbReference type="EMBL" id="RFU29973.1"/>
    </source>
</evidence>
<evidence type="ECO:0000259" key="2">
    <source>
        <dbReference type="Pfam" id="PF01764"/>
    </source>
</evidence>
<feature type="region of interest" description="Disordered" evidence="1">
    <location>
        <begin position="45"/>
        <end position="65"/>
    </location>
</feature>
<evidence type="ECO:0000313" key="4">
    <source>
        <dbReference type="Proteomes" id="UP000258309"/>
    </source>
</evidence>
<dbReference type="InterPro" id="IPR029058">
    <property type="entry name" value="AB_hydrolase_fold"/>
</dbReference>
<feature type="non-terminal residue" evidence="3">
    <location>
        <position position="598"/>
    </location>
</feature>
<proteinExistence type="predicted"/>